<keyword evidence="4" id="KW-0813">Transport</keyword>
<keyword evidence="12" id="KW-1185">Reference proteome</keyword>
<reference evidence="12" key="1">
    <citation type="journal article" date="2019" name="Int. J. Syst. Evol. Microbiol.">
        <title>The Global Catalogue of Microorganisms (GCM) 10K type strain sequencing project: providing services to taxonomists for standard genome sequencing and annotation.</title>
        <authorList>
            <consortium name="The Broad Institute Genomics Platform"/>
            <consortium name="The Broad Institute Genome Sequencing Center for Infectious Disease"/>
            <person name="Wu L."/>
            <person name="Ma J."/>
        </authorList>
    </citation>
    <scope>NUCLEOTIDE SEQUENCE [LARGE SCALE GENOMIC DNA]</scope>
    <source>
        <strain evidence="12">KACC 12507</strain>
    </source>
</reference>
<evidence type="ECO:0000256" key="2">
    <source>
        <dbReference type="ARBA" id="ARBA00010004"/>
    </source>
</evidence>
<comment type="similarity">
    <text evidence="2">Belongs to the FliJ family.</text>
</comment>
<accession>A0ABV9LW89</accession>
<keyword evidence="11" id="KW-0966">Cell projection</keyword>
<keyword evidence="7" id="KW-1005">Bacterial flagellum biogenesis</keyword>
<evidence type="ECO:0000256" key="8">
    <source>
        <dbReference type="ARBA" id="ARBA00022927"/>
    </source>
</evidence>
<evidence type="ECO:0000256" key="5">
    <source>
        <dbReference type="ARBA" id="ARBA00022475"/>
    </source>
</evidence>
<dbReference type="PANTHER" id="PTHR38786:SF1">
    <property type="entry name" value="FLAGELLAR FLIJ PROTEIN"/>
    <property type="match status" value="1"/>
</dbReference>
<dbReference type="Pfam" id="PF02050">
    <property type="entry name" value="FliJ"/>
    <property type="match status" value="1"/>
</dbReference>
<evidence type="ECO:0000256" key="4">
    <source>
        <dbReference type="ARBA" id="ARBA00022448"/>
    </source>
</evidence>
<dbReference type="InterPro" id="IPR052570">
    <property type="entry name" value="FliJ"/>
</dbReference>
<dbReference type="Proteomes" id="UP001595897">
    <property type="component" value="Unassembled WGS sequence"/>
</dbReference>
<evidence type="ECO:0000256" key="7">
    <source>
        <dbReference type="ARBA" id="ARBA00022795"/>
    </source>
</evidence>
<dbReference type="Gene3D" id="1.10.287.1700">
    <property type="match status" value="1"/>
</dbReference>
<gene>
    <name evidence="11" type="primary">fliJ</name>
    <name evidence="11" type="ORF">ACFO4O_07140</name>
</gene>
<protein>
    <recommendedName>
        <fullName evidence="3">Flagellar FliJ protein</fullName>
    </recommendedName>
</protein>
<organism evidence="11 12">
    <name type="scientific">Glaciecola siphonariae</name>
    <dbReference type="NCBI Taxonomy" id="521012"/>
    <lineage>
        <taxon>Bacteria</taxon>
        <taxon>Pseudomonadati</taxon>
        <taxon>Pseudomonadota</taxon>
        <taxon>Gammaproteobacteria</taxon>
        <taxon>Alteromonadales</taxon>
        <taxon>Alteromonadaceae</taxon>
        <taxon>Glaciecola</taxon>
    </lineage>
</organism>
<keyword evidence="6" id="KW-0145">Chemotaxis</keyword>
<evidence type="ECO:0000256" key="10">
    <source>
        <dbReference type="ARBA" id="ARBA00023225"/>
    </source>
</evidence>
<dbReference type="NCBIfam" id="TIGR02473">
    <property type="entry name" value="flagell_FliJ"/>
    <property type="match status" value="1"/>
</dbReference>
<evidence type="ECO:0000256" key="1">
    <source>
        <dbReference type="ARBA" id="ARBA00004413"/>
    </source>
</evidence>
<proteinExistence type="inferred from homology"/>
<keyword evidence="10" id="KW-1006">Bacterial flagellum protein export</keyword>
<dbReference type="PANTHER" id="PTHR38786">
    <property type="entry name" value="FLAGELLAR FLIJ PROTEIN"/>
    <property type="match status" value="1"/>
</dbReference>
<dbReference type="InterPro" id="IPR053716">
    <property type="entry name" value="Flag_assembly_chemotaxis_eff"/>
</dbReference>
<keyword evidence="8" id="KW-0653">Protein transport</keyword>
<comment type="subcellular location">
    <subcellularLocation>
        <location evidence="1">Cell membrane</location>
        <topology evidence="1">Peripheral membrane protein</topology>
        <orientation evidence="1">Cytoplasmic side</orientation>
    </subcellularLocation>
</comment>
<dbReference type="InterPro" id="IPR012823">
    <property type="entry name" value="Flagell_FliJ"/>
</dbReference>
<evidence type="ECO:0000256" key="6">
    <source>
        <dbReference type="ARBA" id="ARBA00022500"/>
    </source>
</evidence>
<keyword evidence="9" id="KW-0472">Membrane</keyword>
<comment type="caution">
    <text evidence="11">The sequence shown here is derived from an EMBL/GenBank/DDBJ whole genome shotgun (WGS) entry which is preliminary data.</text>
</comment>
<keyword evidence="5" id="KW-1003">Cell membrane</keyword>
<dbReference type="RefSeq" id="WP_382406899.1">
    <property type="nucleotide sequence ID" value="NZ_JBHSGU010000002.1"/>
</dbReference>
<evidence type="ECO:0000256" key="9">
    <source>
        <dbReference type="ARBA" id="ARBA00023136"/>
    </source>
</evidence>
<keyword evidence="11" id="KW-0969">Cilium</keyword>
<dbReference type="EMBL" id="JBHSGU010000002">
    <property type="protein sequence ID" value="MFC4699923.1"/>
    <property type="molecule type" value="Genomic_DNA"/>
</dbReference>
<evidence type="ECO:0000313" key="11">
    <source>
        <dbReference type="EMBL" id="MFC4699923.1"/>
    </source>
</evidence>
<sequence length="150" mass="17157">MASIKQLTLVANLEKDKEQALAKQYQQAKQHLFDNQQKLSSLEQYRLDYMNLIKKKASEGLAAKALIQHQSFVGKLDRACEQQINVINQATLVSQQRKTQWLAQQTKAQAIVKLIEKQSRIQNTLAAKQEQKMFDELASMSLLKRAKSTI</sequence>
<name>A0ABV9LW89_9ALTE</name>
<keyword evidence="11" id="KW-0282">Flagellum</keyword>
<evidence type="ECO:0000256" key="3">
    <source>
        <dbReference type="ARBA" id="ARBA00020392"/>
    </source>
</evidence>
<evidence type="ECO:0000313" key="12">
    <source>
        <dbReference type="Proteomes" id="UP001595897"/>
    </source>
</evidence>